<evidence type="ECO:0000313" key="1">
    <source>
        <dbReference type="EMBL" id="CBA19821.1"/>
    </source>
</evidence>
<evidence type="ECO:0000313" key="2">
    <source>
        <dbReference type="Proteomes" id="UP000001841"/>
    </source>
</evidence>
<sequence>MLISSCPLDRTPRLLSKKIISHAGRLIQNPNVLC</sequence>
<proteinExistence type="predicted"/>
<dbReference type="AlphaFoldDB" id="D4HXD0"/>
<dbReference type="Proteomes" id="UP000001841">
    <property type="component" value="Chromosome"/>
</dbReference>
<dbReference type="KEGG" id="eam:EAMY_0871"/>
<dbReference type="HOGENOM" id="CLU_3373655_0_0_6"/>
<reference evidence="1 2" key="1">
    <citation type="journal article" date="2010" name="Mol. Plant Microbe Interact.">
        <title>Complete genome sequence of the fire blight pathogen Erwinia amylovora CFBP 1430 and comparison to other Erwinia spp.</title>
        <authorList>
            <person name="Smits T.H."/>
            <person name="Rezzonico F."/>
            <person name="Kamber T."/>
            <person name="Blom J."/>
            <person name="Goesmann A."/>
            <person name="Frey J.E."/>
            <person name="Duffy B."/>
        </authorList>
    </citation>
    <scope>NUCLEOTIDE SEQUENCE [LARGE SCALE GENOMIC DNA]</scope>
    <source>
        <strain evidence="2">CFBP1430</strain>
    </source>
</reference>
<gene>
    <name evidence="1" type="ordered locus">EAMY_0871</name>
</gene>
<name>D4HXD0_ERWAC</name>
<protein>
    <submittedName>
        <fullName evidence="1">Uncharacterized protein</fullName>
    </submittedName>
</protein>
<accession>D4HXD0</accession>
<dbReference type="EMBL" id="FN434113">
    <property type="protein sequence ID" value="CBA19821.1"/>
    <property type="molecule type" value="Genomic_DNA"/>
</dbReference>
<dbReference type="STRING" id="665029.EAMY_0871"/>
<organism evidence="1 2">
    <name type="scientific">Erwinia amylovora (strain CFBP1430)</name>
    <dbReference type="NCBI Taxonomy" id="665029"/>
    <lineage>
        <taxon>Bacteria</taxon>
        <taxon>Pseudomonadati</taxon>
        <taxon>Pseudomonadota</taxon>
        <taxon>Gammaproteobacteria</taxon>
        <taxon>Enterobacterales</taxon>
        <taxon>Erwiniaceae</taxon>
        <taxon>Erwinia</taxon>
    </lineage>
</organism>